<protein>
    <submittedName>
        <fullName evidence="2">Uncharacterized protein</fullName>
    </submittedName>
</protein>
<dbReference type="RefSeq" id="XP_040769728.1">
    <property type="nucleotide sequence ID" value="XM_040914108.1"/>
</dbReference>
<gene>
    <name evidence="2" type="ORF">LAESUDRAFT_808977</name>
</gene>
<feature type="region of interest" description="Disordered" evidence="1">
    <location>
        <begin position="284"/>
        <end position="420"/>
    </location>
</feature>
<dbReference type="EMBL" id="KV427606">
    <property type="protein sequence ID" value="KZT12080.1"/>
    <property type="molecule type" value="Genomic_DNA"/>
</dbReference>
<accession>A0A165HRD6</accession>
<dbReference type="OrthoDB" id="3358956at2759"/>
<sequence length="458" mass="50095">MSHPQQAQLKKLCAKGETLAKAQVLLHAASMRTGPGTGYALRDGRGCLPAICAYIASEELGNADVSEKVAQTASCLAPKDFKAALNAVRAALASQTSNNVEESSAPLTYEDLIVEKGLGRKAFMAGCMRDVEKALVASRMLPKELQLPCDVTRIVVFGWTCERLLNIRGVRRAKLMQEFEIPRRDYEDIVDMLESSCQAIAQDINRRVAELVDTVKALRQASSATPSGTTSPTKSPTKPSLREAAASGTLASPTKASTQKRKVAFARLDVEMDELDLLDTPSKRQKMTTYASRSKIARDLASPASDRIPAPAFRPTIFPNARASSSRDTLGLLGGSVSSAGARQEREQPASENVDDERDQSEAAEDYSQVAPFPLIPASTADPRTPKRRRRDPQTIETPRSGTRGRTVRAPSPIPEPALHARSRRFRPVFLDQVQWFARDPKIEREWKMVDGRRGVTA</sequence>
<keyword evidence="3" id="KW-1185">Reference proteome</keyword>
<dbReference type="GeneID" id="63831136"/>
<feature type="region of interest" description="Disordered" evidence="1">
    <location>
        <begin position="220"/>
        <end position="258"/>
    </location>
</feature>
<name>A0A165HRD6_9APHY</name>
<dbReference type="InParanoid" id="A0A165HRD6"/>
<evidence type="ECO:0000313" key="3">
    <source>
        <dbReference type="Proteomes" id="UP000076871"/>
    </source>
</evidence>
<evidence type="ECO:0000313" key="2">
    <source>
        <dbReference type="EMBL" id="KZT12080.1"/>
    </source>
</evidence>
<reference evidence="2 3" key="1">
    <citation type="journal article" date="2016" name="Mol. Biol. Evol.">
        <title>Comparative Genomics of Early-Diverging Mushroom-Forming Fungi Provides Insights into the Origins of Lignocellulose Decay Capabilities.</title>
        <authorList>
            <person name="Nagy L.G."/>
            <person name="Riley R."/>
            <person name="Tritt A."/>
            <person name="Adam C."/>
            <person name="Daum C."/>
            <person name="Floudas D."/>
            <person name="Sun H."/>
            <person name="Yadav J.S."/>
            <person name="Pangilinan J."/>
            <person name="Larsson K.H."/>
            <person name="Matsuura K."/>
            <person name="Barry K."/>
            <person name="Labutti K."/>
            <person name="Kuo R."/>
            <person name="Ohm R.A."/>
            <person name="Bhattacharya S.S."/>
            <person name="Shirouzu T."/>
            <person name="Yoshinaga Y."/>
            <person name="Martin F.M."/>
            <person name="Grigoriev I.V."/>
            <person name="Hibbett D.S."/>
        </authorList>
    </citation>
    <scope>NUCLEOTIDE SEQUENCE [LARGE SCALE GENOMIC DNA]</scope>
    <source>
        <strain evidence="2 3">93-53</strain>
    </source>
</reference>
<dbReference type="Proteomes" id="UP000076871">
    <property type="component" value="Unassembled WGS sequence"/>
</dbReference>
<dbReference type="STRING" id="1314785.A0A165HRD6"/>
<proteinExistence type="predicted"/>
<dbReference type="AlphaFoldDB" id="A0A165HRD6"/>
<feature type="compositionally biased region" description="Acidic residues" evidence="1">
    <location>
        <begin position="353"/>
        <end position="365"/>
    </location>
</feature>
<organism evidence="2 3">
    <name type="scientific">Laetiporus sulphureus 93-53</name>
    <dbReference type="NCBI Taxonomy" id="1314785"/>
    <lineage>
        <taxon>Eukaryota</taxon>
        <taxon>Fungi</taxon>
        <taxon>Dikarya</taxon>
        <taxon>Basidiomycota</taxon>
        <taxon>Agaricomycotina</taxon>
        <taxon>Agaricomycetes</taxon>
        <taxon>Polyporales</taxon>
        <taxon>Laetiporus</taxon>
    </lineage>
</organism>
<feature type="compositionally biased region" description="Low complexity" evidence="1">
    <location>
        <begin position="221"/>
        <end position="239"/>
    </location>
</feature>
<evidence type="ECO:0000256" key="1">
    <source>
        <dbReference type="SAM" id="MobiDB-lite"/>
    </source>
</evidence>